<protein>
    <recommendedName>
        <fullName evidence="2">LXG domain-containing protein</fullName>
    </recommendedName>
</protein>
<dbReference type="RefSeq" id="WP_099519576.1">
    <property type="nucleotide sequence ID" value="NZ_CP016808.1"/>
</dbReference>
<name>A0A1B2DL51_9BACL</name>
<reference evidence="1" key="1">
    <citation type="submission" date="2016-08" db="EMBL/GenBank/DDBJ databases">
        <title>Complete Genome Seqeunce of Paenibacillus sp. BIHB 4019 from tea rhizoplane.</title>
        <authorList>
            <person name="Thakur R."/>
            <person name="Swarnkar M.K."/>
            <person name="Gulati A."/>
        </authorList>
    </citation>
    <scope>NUCLEOTIDE SEQUENCE [LARGE SCALE GENOMIC DNA]</scope>
    <source>
        <strain evidence="1">BIHB4019</strain>
    </source>
</reference>
<dbReference type="AlphaFoldDB" id="A0A1B2DL51"/>
<dbReference type="EMBL" id="CP016808">
    <property type="protein sequence ID" value="ANY68436.1"/>
    <property type="molecule type" value="Genomic_DNA"/>
</dbReference>
<organism evidence="1">
    <name type="scientific">Paenibacillus sp. BIHB 4019</name>
    <dbReference type="NCBI Taxonomy" id="1870819"/>
    <lineage>
        <taxon>Bacteria</taxon>
        <taxon>Bacillati</taxon>
        <taxon>Bacillota</taxon>
        <taxon>Bacilli</taxon>
        <taxon>Bacillales</taxon>
        <taxon>Paenibacillaceae</taxon>
        <taxon>Paenibacillus</taxon>
    </lineage>
</organism>
<evidence type="ECO:0000313" key="1">
    <source>
        <dbReference type="EMBL" id="ANY68436.1"/>
    </source>
</evidence>
<proteinExistence type="predicted"/>
<gene>
    <name evidence="1" type="ORF">BBD42_19635</name>
</gene>
<sequence length="711" mass="79019">MASKQVVFKPDEVKRLQQQIVRIGADTDALRRRVSGKIASWDRPLPVLGSLEQIQRQLTSLTQEAEQMTEVISKALKGIERVQAEAAQEAKQLAKGLSGLERFDLLKRVGTTGGGSYTPVPVAFRPMVTNLIDRILPQASRDRWSSDPLVKELRRVAGLQGATAAEKLDAEMKLEAIFAERDLIAKAQTAYAVYKQFGNHLLMAEMHKQAEISREKLKGLGVAEIYFAPNVNMTSYFKQVPLLACEYDPSFALEGDMTTRVPLPDNARYLFMVMMAQTQGPTGELARVQLKEIHALQQTIRTAAGGLVSDVQQGQVKSGLLQLLTILQSMQALSKYDPPPKEVIVEEKQGMLEKFGQDAMRTLELNWSFLKNQAAVEWAAIKQTGNSIAEVATDLYHAHVERSNKSNDSVYDFFNNATMGLLSVPEAFWKEHVDRTANKNESVSAYLDYLSLGLTGMVQGAFAPENPNSKEHVQDVIGVLGLLFSVKIKGPGGMEPTVPKSPEVKPDGAGSGRGLGFGNQFVTPDGIHFMDAFPNDKSPIEVPKTDVQKRYLEEMERLKREAEGTGEVPPRVPYSKEVEIADKQGNPLGEFDEIDLVNKVFHEDKSAEGLSVISPKTGKPFQTADKWAEKQIYAKTKERILNLKKVDHTRPTKNGSVEIPTLDEIKDVRRFNFRMNADTPELREAVQKVIEKLKKEFPDYTFTAEFGKGGS</sequence>
<evidence type="ECO:0008006" key="2">
    <source>
        <dbReference type="Google" id="ProtNLM"/>
    </source>
</evidence>
<accession>A0A1B2DL51</accession>